<evidence type="ECO:0000256" key="1">
    <source>
        <dbReference type="SAM" id="Phobius"/>
    </source>
</evidence>
<proteinExistence type="predicted"/>
<reference evidence="2 3" key="1">
    <citation type="submission" date="2019-10" db="EMBL/GenBank/DDBJ databases">
        <authorList>
            <person name="Palmer J.M."/>
        </authorList>
    </citation>
    <scope>NUCLEOTIDE SEQUENCE [LARGE SCALE GENOMIC DNA]</scope>
    <source>
        <strain evidence="2 3">TWF730</strain>
    </source>
</reference>
<keyword evidence="1" id="KW-0812">Transmembrane</keyword>
<protein>
    <submittedName>
        <fullName evidence="2">Uncharacterized protein</fullName>
    </submittedName>
</protein>
<dbReference type="AlphaFoldDB" id="A0AAV9U9I1"/>
<keyword evidence="1" id="KW-1133">Transmembrane helix</keyword>
<gene>
    <name evidence="2" type="ORF">TWF730_003059</name>
</gene>
<name>A0AAV9U9I1_9PEZI</name>
<feature type="transmembrane region" description="Helical" evidence="1">
    <location>
        <begin position="145"/>
        <end position="163"/>
    </location>
</feature>
<evidence type="ECO:0000313" key="3">
    <source>
        <dbReference type="Proteomes" id="UP001373714"/>
    </source>
</evidence>
<comment type="caution">
    <text evidence="2">The sequence shown here is derived from an EMBL/GenBank/DDBJ whole genome shotgun (WGS) entry which is preliminary data.</text>
</comment>
<dbReference type="Proteomes" id="UP001373714">
    <property type="component" value="Unassembled WGS sequence"/>
</dbReference>
<evidence type="ECO:0000313" key="2">
    <source>
        <dbReference type="EMBL" id="KAK6337667.1"/>
    </source>
</evidence>
<accession>A0AAV9U9I1</accession>
<keyword evidence="1" id="KW-0472">Membrane</keyword>
<keyword evidence="3" id="KW-1185">Reference proteome</keyword>
<dbReference type="EMBL" id="JAVHNS010000013">
    <property type="protein sequence ID" value="KAK6337667.1"/>
    <property type="molecule type" value="Genomic_DNA"/>
</dbReference>
<sequence>MVDLQISSWASRLGYDNDGAIPGDPVQNLAFGLENRWGAAREYLNDYIDAIQENEARHHNSPPATDETILVITNKPSRNHDVAAAHDLLQRELVFCKGMLSTVGGVFGGPHRGRITITTILILACAKCMEMAAPLRAWNPRALKIGSIILWSLLATSFFITALSPLGEWHARRCSNSIDKIQALLRTQALKEKHRHSLTGTVWTMTFRLLSVEAKISRGKRYLRGFFRYHED</sequence>
<organism evidence="2 3">
    <name type="scientific">Orbilia blumenaviensis</name>
    <dbReference type="NCBI Taxonomy" id="1796055"/>
    <lineage>
        <taxon>Eukaryota</taxon>
        <taxon>Fungi</taxon>
        <taxon>Dikarya</taxon>
        <taxon>Ascomycota</taxon>
        <taxon>Pezizomycotina</taxon>
        <taxon>Orbiliomycetes</taxon>
        <taxon>Orbiliales</taxon>
        <taxon>Orbiliaceae</taxon>
        <taxon>Orbilia</taxon>
    </lineage>
</organism>